<evidence type="ECO:0000256" key="3">
    <source>
        <dbReference type="ARBA" id="ARBA00004286"/>
    </source>
</evidence>
<dbReference type="GO" id="GO:0005634">
    <property type="term" value="C:nucleus"/>
    <property type="evidence" value="ECO:0007669"/>
    <property type="project" value="UniProtKB-SubCell"/>
</dbReference>
<comment type="cofactor">
    <cofactor evidence="1">
        <name>Zn(2+)</name>
        <dbReference type="ChEBI" id="CHEBI:29105"/>
    </cofactor>
</comment>
<dbReference type="OrthoDB" id="18797at2759"/>
<dbReference type="AlphaFoldDB" id="T1EJQ3"/>
<dbReference type="STRING" id="6412.T1EJQ3"/>
<gene>
    <name evidence="12" type="primary">20196803</name>
    <name evidence="11" type="ORF">HELRODRAFT_146100</name>
</gene>
<dbReference type="GeneID" id="20196803"/>
<comment type="subcellular location">
    <subcellularLocation>
        <location evidence="3">Chromosome</location>
    </subcellularLocation>
    <subcellularLocation>
        <location evidence="2">Nucleus</location>
    </subcellularLocation>
</comment>
<accession>T1EJQ3</accession>
<keyword evidence="8" id="KW-0539">Nucleus</keyword>
<reference evidence="12" key="3">
    <citation type="submission" date="2015-06" db="UniProtKB">
        <authorList>
            <consortium name="EnsemblMetazoa"/>
        </authorList>
    </citation>
    <scope>IDENTIFICATION</scope>
</reference>
<dbReference type="InterPro" id="IPR027417">
    <property type="entry name" value="P-loop_NTPase"/>
</dbReference>
<dbReference type="PANTHER" id="PTHR18867">
    <property type="entry name" value="RAD50"/>
    <property type="match status" value="1"/>
</dbReference>
<dbReference type="Gene3D" id="3.40.50.300">
    <property type="entry name" value="P-loop containing nucleotide triphosphate hydrolases"/>
    <property type="match status" value="1"/>
</dbReference>
<dbReference type="FunFam" id="3.40.50.300:FF:003863">
    <property type="entry name" value="Predicted protein"/>
    <property type="match status" value="1"/>
</dbReference>
<organism evidence="12 13">
    <name type="scientific">Helobdella robusta</name>
    <name type="common">Californian leech</name>
    <dbReference type="NCBI Taxonomy" id="6412"/>
    <lineage>
        <taxon>Eukaryota</taxon>
        <taxon>Metazoa</taxon>
        <taxon>Spiralia</taxon>
        <taxon>Lophotrochozoa</taxon>
        <taxon>Annelida</taxon>
        <taxon>Clitellata</taxon>
        <taxon>Hirudinea</taxon>
        <taxon>Rhynchobdellida</taxon>
        <taxon>Glossiphoniidae</taxon>
        <taxon>Helobdella</taxon>
    </lineage>
</organism>
<dbReference type="EMBL" id="KB096023">
    <property type="protein sequence ID" value="ESO09027.1"/>
    <property type="molecule type" value="Genomic_DNA"/>
</dbReference>
<evidence type="ECO:0000256" key="1">
    <source>
        <dbReference type="ARBA" id="ARBA00001947"/>
    </source>
</evidence>
<proteinExistence type="inferred from homology"/>
<keyword evidence="5" id="KW-0158">Chromosome</keyword>
<evidence type="ECO:0000256" key="6">
    <source>
        <dbReference type="ARBA" id="ARBA00022723"/>
    </source>
</evidence>
<evidence type="ECO:0000259" key="10">
    <source>
        <dbReference type="Pfam" id="PF13476"/>
    </source>
</evidence>
<keyword evidence="13" id="KW-1185">Reference proteome</keyword>
<dbReference type="EMBL" id="AMQM01003154">
    <property type="status" value="NOT_ANNOTATED_CDS"/>
    <property type="molecule type" value="Genomic_DNA"/>
</dbReference>
<evidence type="ECO:0000256" key="8">
    <source>
        <dbReference type="ARBA" id="ARBA00023242"/>
    </source>
</evidence>
<dbReference type="CTD" id="20196803"/>
<dbReference type="InParanoid" id="T1EJQ3"/>
<evidence type="ECO:0000313" key="11">
    <source>
        <dbReference type="EMBL" id="ESO09027.1"/>
    </source>
</evidence>
<evidence type="ECO:0000256" key="7">
    <source>
        <dbReference type="ARBA" id="ARBA00022833"/>
    </source>
</evidence>
<reference evidence="11 13" key="2">
    <citation type="journal article" date="2013" name="Nature">
        <title>Insights into bilaterian evolution from three spiralian genomes.</title>
        <authorList>
            <person name="Simakov O."/>
            <person name="Marletaz F."/>
            <person name="Cho S.J."/>
            <person name="Edsinger-Gonzales E."/>
            <person name="Havlak P."/>
            <person name="Hellsten U."/>
            <person name="Kuo D.H."/>
            <person name="Larsson T."/>
            <person name="Lv J."/>
            <person name="Arendt D."/>
            <person name="Savage R."/>
            <person name="Osoegawa K."/>
            <person name="de Jong P."/>
            <person name="Grimwood J."/>
            <person name="Chapman J.A."/>
            <person name="Shapiro H."/>
            <person name="Aerts A."/>
            <person name="Otillar R.P."/>
            <person name="Terry A.Y."/>
            <person name="Boore J.L."/>
            <person name="Grigoriev I.V."/>
            <person name="Lindberg D.R."/>
            <person name="Seaver E.C."/>
            <person name="Weisblat D.A."/>
            <person name="Putnam N.H."/>
            <person name="Rokhsar D.S."/>
        </authorList>
    </citation>
    <scope>NUCLEOTIDE SEQUENCE</scope>
</reference>
<dbReference type="eggNOG" id="KOG0962">
    <property type="taxonomic scope" value="Eukaryota"/>
</dbReference>
<evidence type="ECO:0000256" key="5">
    <source>
        <dbReference type="ARBA" id="ARBA00022454"/>
    </source>
</evidence>
<dbReference type="GO" id="GO:0006302">
    <property type="term" value="P:double-strand break repair"/>
    <property type="evidence" value="ECO:0007669"/>
    <property type="project" value="InterPro"/>
</dbReference>
<evidence type="ECO:0000313" key="12">
    <source>
        <dbReference type="EnsemblMetazoa" id="HelroP146100"/>
    </source>
</evidence>
<dbReference type="GO" id="GO:0046872">
    <property type="term" value="F:metal ion binding"/>
    <property type="evidence" value="ECO:0007669"/>
    <property type="project" value="UniProtKB-KW"/>
</dbReference>
<evidence type="ECO:0000313" key="13">
    <source>
        <dbReference type="Proteomes" id="UP000015101"/>
    </source>
</evidence>
<comment type="similarity">
    <text evidence="4">Belongs to the SMC family. RAD50 subfamily.</text>
</comment>
<dbReference type="Proteomes" id="UP000015101">
    <property type="component" value="Unassembled WGS sequence"/>
</dbReference>
<dbReference type="EnsemblMetazoa" id="HelroT146100">
    <property type="protein sequence ID" value="HelroP146100"/>
    <property type="gene ID" value="HelroG146100"/>
</dbReference>
<reference evidence="13" key="1">
    <citation type="submission" date="2012-12" db="EMBL/GenBank/DDBJ databases">
        <authorList>
            <person name="Hellsten U."/>
            <person name="Grimwood J."/>
            <person name="Chapman J.A."/>
            <person name="Shapiro H."/>
            <person name="Aerts A."/>
            <person name="Otillar R.P."/>
            <person name="Terry A.Y."/>
            <person name="Boore J.L."/>
            <person name="Simakov O."/>
            <person name="Marletaz F."/>
            <person name="Cho S.-J."/>
            <person name="Edsinger-Gonzales E."/>
            <person name="Havlak P."/>
            <person name="Kuo D.-H."/>
            <person name="Larsson T."/>
            <person name="Lv J."/>
            <person name="Arendt D."/>
            <person name="Savage R."/>
            <person name="Osoegawa K."/>
            <person name="de Jong P."/>
            <person name="Lindberg D.R."/>
            <person name="Seaver E.C."/>
            <person name="Weisblat D.A."/>
            <person name="Putnam N.H."/>
            <person name="Grigoriev I.V."/>
            <person name="Rokhsar D.S."/>
        </authorList>
    </citation>
    <scope>NUCLEOTIDE SEQUENCE</scope>
</reference>
<feature type="domain" description="Rad50/SbcC-type AAA" evidence="10">
    <location>
        <begin position="6"/>
        <end position="43"/>
    </location>
</feature>
<keyword evidence="7" id="KW-0862">Zinc</keyword>
<dbReference type="OMA" id="EYLEHAM"/>
<evidence type="ECO:0000256" key="9">
    <source>
        <dbReference type="ARBA" id="ARBA00049360"/>
    </source>
</evidence>
<dbReference type="GO" id="GO:0005694">
    <property type="term" value="C:chromosome"/>
    <property type="evidence" value="ECO:0007669"/>
    <property type="project" value="UniProtKB-SubCell"/>
</dbReference>
<dbReference type="RefSeq" id="XP_009013049.1">
    <property type="nucleotide sequence ID" value="XM_009014801.1"/>
</dbReference>
<evidence type="ECO:0000256" key="4">
    <source>
        <dbReference type="ARBA" id="ARBA00009439"/>
    </source>
</evidence>
<dbReference type="Pfam" id="PF13476">
    <property type="entry name" value="AAA_23"/>
    <property type="match status" value="1"/>
</dbReference>
<dbReference type="HOGENOM" id="CLU_023590_0_1_1"/>
<keyword evidence="6" id="KW-0479">Metal-binding</keyword>
<evidence type="ECO:0000256" key="2">
    <source>
        <dbReference type="ARBA" id="ARBA00004123"/>
    </source>
</evidence>
<protein>
    <recommendedName>
        <fullName evidence="10">Rad50/SbcC-type AAA domain-containing protein</fullName>
    </recommendedName>
</protein>
<dbReference type="KEGG" id="hro:HELRODRAFT_146100"/>
<name>T1EJQ3_HELRO</name>
<comment type="catalytic activity">
    <reaction evidence="9">
        <text>ATP + H2O = ADP + phosphate + H(+)</text>
        <dbReference type="Rhea" id="RHEA:13065"/>
        <dbReference type="ChEBI" id="CHEBI:15377"/>
        <dbReference type="ChEBI" id="CHEBI:15378"/>
        <dbReference type="ChEBI" id="CHEBI:30616"/>
        <dbReference type="ChEBI" id="CHEBI:43474"/>
        <dbReference type="ChEBI" id="CHEBI:456216"/>
    </reaction>
</comment>
<dbReference type="InterPro" id="IPR038729">
    <property type="entry name" value="Rad50/SbcC_AAA"/>
</dbReference>
<dbReference type="GO" id="GO:0016887">
    <property type="term" value="F:ATP hydrolysis activity"/>
    <property type="evidence" value="ECO:0007669"/>
    <property type="project" value="InterPro"/>
</dbReference>
<sequence length="137" mass="15353">MSYIDKMVIQGIRSFGPGDENRGMIHFFMPLTLILGPNGTGKTVARETEVKAQVRLQFHDVRGDKCLAQRSVVGTQKKNKVEFKTLDGLIQKKLSNGETVTLNSRCAETDKEMISLLGVSKPILENVIFCHQEDSNW</sequence>
<dbReference type="PANTHER" id="PTHR18867:SF12">
    <property type="entry name" value="DNA REPAIR PROTEIN RAD50"/>
    <property type="match status" value="1"/>
</dbReference>